<protein>
    <submittedName>
        <fullName evidence="2">Uncharacterized protein</fullName>
    </submittedName>
</protein>
<keyword evidence="3" id="KW-1185">Reference proteome</keyword>
<name>A0A9D4H569_DREPO</name>
<proteinExistence type="predicted"/>
<comment type="caution">
    <text evidence="2">The sequence shown here is derived from an EMBL/GenBank/DDBJ whole genome shotgun (WGS) entry which is preliminary data.</text>
</comment>
<feature type="compositionally biased region" description="Polar residues" evidence="1">
    <location>
        <begin position="8"/>
        <end position="20"/>
    </location>
</feature>
<dbReference type="EMBL" id="JAIWYP010000005">
    <property type="protein sequence ID" value="KAH3828788.1"/>
    <property type="molecule type" value="Genomic_DNA"/>
</dbReference>
<organism evidence="2 3">
    <name type="scientific">Dreissena polymorpha</name>
    <name type="common">Zebra mussel</name>
    <name type="synonym">Mytilus polymorpha</name>
    <dbReference type="NCBI Taxonomy" id="45954"/>
    <lineage>
        <taxon>Eukaryota</taxon>
        <taxon>Metazoa</taxon>
        <taxon>Spiralia</taxon>
        <taxon>Lophotrochozoa</taxon>
        <taxon>Mollusca</taxon>
        <taxon>Bivalvia</taxon>
        <taxon>Autobranchia</taxon>
        <taxon>Heteroconchia</taxon>
        <taxon>Euheterodonta</taxon>
        <taxon>Imparidentia</taxon>
        <taxon>Neoheterodontei</taxon>
        <taxon>Myida</taxon>
        <taxon>Dreissenoidea</taxon>
        <taxon>Dreissenidae</taxon>
        <taxon>Dreissena</taxon>
    </lineage>
</organism>
<evidence type="ECO:0000256" key="1">
    <source>
        <dbReference type="SAM" id="MobiDB-lite"/>
    </source>
</evidence>
<sequence length="72" mass="8033">MQYPGSDWTGTRIQQGTTTLRGDRDCYQPPRSDLTGTSIAGSNPCLHNQPRDASLATWYNCTIVIFPIFIIN</sequence>
<gene>
    <name evidence="2" type="ORF">DPMN_130771</name>
</gene>
<evidence type="ECO:0000313" key="3">
    <source>
        <dbReference type="Proteomes" id="UP000828390"/>
    </source>
</evidence>
<evidence type="ECO:0000313" key="2">
    <source>
        <dbReference type="EMBL" id="KAH3828788.1"/>
    </source>
</evidence>
<feature type="region of interest" description="Disordered" evidence="1">
    <location>
        <begin position="1"/>
        <end position="33"/>
    </location>
</feature>
<dbReference type="Proteomes" id="UP000828390">
    <property type="component" value="Unassembled WGS sequence"/>
</dbReference>
<accession>A0A9D4H569</accession>
<reference evidence="2" key="1">
    <citation type="journal article" date="2019" name="bioRxiv">
        <title>The Genome of the Zebra Mussel, Dreissena polymorpha: A Resource for Invasive Species Research.</title>
        <authorList>
            <person name="McCartney M.A."/>
            <person name="Auch B."/>
            <person name="Kono T."/>
            <person name="Mallez S."/>
            <person name="Zhang Y."/>
            <person name="Obille A."/>
            <person name="Becker A."/>
            <person name="Abrahante J.E."/>
            <person name="Garbe J."/>
            <person name="Badalamenti J.P."/>
            <person name="Herman A."/>
            <person name="Mangelson H."/>
            <person name="Liachko I."/>
            <person name="Sullivan S."/>
            <person name="Sone E.D."/>
            <person name="Koren S."/>
            <person name="Silverstein K.A.T."/>
            <person name="Beckman K.B."/>
            <person name="Gohl D.M."/>
        </authorList>
    </citation>
    <scope>NUCLEOTIDE SEQUENCE</scope>
    <source>
        <strain evidence="2">Duluth1</strain>
        <tissue evidence="2">Whole animal</tissue>
    </source>
</reference>
<dbReference type="AlphaFoldDB" id="A0A9D4H569"/>
<reference evidence="2" key="2">
    <citation type="submission" date="2020-11" db="EMBL/GenBank/DDBJ databases">
        <authorList>
            <person name="McCartney M.A."/>
            <person name="Auch B."/>
            <person name="Kono T."/>
            <person name="Mallez S."/>
            <person name="Becker A."/>
            <person name="Gohl D.M."/>
            <person name="Silverstein K.A.T."/>
            <person name="Koren S."/>
            <person name="Bechman K.B."/>
            <person name="Herman A."/>
            <person name="Abrahante J.E."/>
            <person name="Garbe J."/>
        </authorList>
    </citation>
    <scope>NUCLEOTIDE SEQUENCE</scope>
    <source>
        <strain evidence="2">Duluth1</strain>
        <tissue evidence="2">Whole animal</tissue>
    </source>
</reference>